<evidence type="ECO:0000313" key="1">
    <source>
        <dbReference type="EMBL" id="QQV77578.1"/>
    </source>
</evidence>
<dbReference type="KEGG" id="sari:H5J25_01870"/>
<sequence>MADVEYTLGAMSLPDYVENTLGTLPGGNSTRTVVPGKSVTYYFHARGGDAGKFTAELSAVDATHTRVTTSMTMNGGADELMKTKYLPVGKEFGVVGRDTMREQIDARLERRPFDKEVTKKAMAGFAVANMGAMMKSTNDVMDDVAKMQENRTVEPAFVPGPPIVEPVPSR</sequence>
<protein>
    <submittedName>
        <fullName evidence="1">Uncharacterized protein</fullName>
    </submittedName>
</protein>
<keyword evidence="2" id="KW-1185">Reference proteome</keyword>
<dbReference type="RefSeq" id="WP_202094164.1">
    <property type="nucleotide sequence ID" value="NZ_CP061035.1"/>
</dbReference>
<reference evidence="2" key="1">
    <citation type="submission" date="2020-09" db="EMBL/GenBank/DDBJ databases">
        <title>Sphingomonas sp., a new species isolated from pork steak.</title>
        <authorList>
            <person name="Heidler von Heilborn D."/>
        </authorList>
    </citation>
    <scope>NUCLEOTIDE SEQUENCE [LARGE SCALE GENOMIC DNA]</scope>
</reference>
<dbReference type="EMBL" id="CP061035">
    <property type="protein sequence ID" value="QQV77578.1"/>
    <property type="molecule type" value="Genomic_DNA"/>
</dbReference>
<proteinExistence type="predicted"/>
<accession>A0A974S4H1</accession>
<name>A0A974S4H1_9SPHN</name>
<dbReference type="Proteomes" id="UP000595894">
    <property type="component" value="Chromosome"/>
</dbReference>
<evidence type="ECO:0000313" key="2">
    <source>
        <dbReference type="Proteomes" id="UP000595894"/>
    </source>
</evidence>
<dbReference type="AlphaFoldDB" id="A0A974S4H1"/>
<organism evidence="1 2">
    <name type="scientific">Sphingomonas aliaeris</name>
    <dbReference type="NCBI Taxonomy" id="2759526"/>
    <lineage>
        <taxon>Bacteria</taxon>
        <taxon>Pseudomonadati</taxon>
        <taxon>Pseudomonadota</taxon>
        <taxon>Alphaproteobacteria</taxon>
        <taxon>Sphingomonadales</taxon>
        <taxon>Sphingomonadaceae</taxon>
        <taxon>Sphingomonas</taxon>
    </lineage>
</organism>
<gene>
    <name evidence="1" type="ORF">H5J25_01870</name>
</gene>